<accession>A0A6N8JIV3</accession>
<dbReference type="EMBL" id="WRXO01000017">
    <property type="protein sequence ID" value="MVT45167.1"/>
    <property type="molecule type" value="Genomic_DNA"/>
</dbReference>
<organism evidence="1 2">
    <name type="scientific">Chitinophaga oryziterrae</name>
    <dbReference type="NCBI Taxonomy" id="1031224"/>
    <lineage>
        <taxon>Bacteria</taxon>
        <taxon>Pseudomonadati</taxon>
        <taxon>Bacteroidota</taxon>
        <taxon>Chitinophagia</taxon>
        <taxon>Chitinophagales</taxon>
        <taxon>Chitinophagaceae</taxon>
        <taxon>Chitinophaga</taxon>
    </lineage>
</organism>
<gene>
    <name evidence="1" type="ORF">GO495_31555</name>
</gene>
<keyword evidence="2" id="KW-1185">Reference proteome</keyword>
<dbReference type="AlphaFoldDB" id="A0A6N8JIV3"/>
<dbReference type="RefSeq" id="WP_157303952.1">
    <property type="nucleotide sequence ID" value="NZ_WRXO01000017.1"/>
</dbReference>
<evidence type="ECO:0000313" key="1">
    <source>
        <dbReference type="EMBL" id="MVT45167.1"/>
    </source>
</evidence>
<evidence type="ECO:0000313" key="2">
    <source>
        <dbReference type="Proteomes" id="UP000468388"/>
    </source>
</evidence>
<dbReference type="Proteomes" id="UP000468388">
    <property type="component" value="Unassembled WGS sequence"/>
</dbReference>
<name>A0A6N8JIV3_9BACT</name>
<reference evidence="1 2" key="1">
    <citation type="submission" date="2019-12" db="EMBL/GenBank/DDBJ databases">
        <title>The draft genomic sequence of strain Chitinophaga oryziterrae JCM 16595.</title>
        <authorList>
            <person name="Zhang X."/>
        </authorList>
    </citation>
    <scope>NUCLEOTIDE SEQUENCE [LARGE SCALE GENOMIC DNA]</scope>
    <source>
        <strain evidence="1 2">JCM 16595</strain>
    </source>
</reference>
<protein>
    <submittedName>
        <fullName evidence="1">Uncharacterized protein</fullName>
    </submittedName>
</protein>
<dbReference type="OrthoDB" id="673502at2"/>
<sequence length="89" mass="10576">MKLNNKDITRLTEIRIYFREPPYSFKLSGYARLQVEESIGILRKYPNIPATLIERMEAFMPLLIESENNIPETMELMKRFAVLLNEINR</sequence>
<proteinExistence type="predicted"/>
<comment type="caution">
    <text evidence="1">The sequence shown here is derived from an EMBL/GenBank/DDBJ whole genome shotgun (WGS) entry which is preliminary data.</text>
</comment>